<dbReference type="InterPro" id="IPR058059">
    <property type="entry name" value="PA3496-like"/>
</dbReference>
<proteinExistence type="predicted"/>
<evidence type="ECO:0000313" key="2">
    <source>
        <dbReference type="Proteomes" id="UP001626549"/>
    </source>
</evidence>
<dbReference type="NCBIfam" id="NF046101">
    <property type="entry name" value="PA3496_fam"/>
    <property type="match status" value="1"/>
</dbReference>
<dbReference type="Proteomes" id="UP001626549">
    <property type="component" value="Chromosome"/>
</dbReference>
<protein>
    <submittedName>
        <fullName evidence="1">Uncharacterized protein</fullName>
    </submittedName>
</protein>
<name>A0ABZ0IDU8_9GAMM</name>
<keyword evidence="2" id="KW-1185">Reference proteome</keyword>
<reference evidence="1 2" key="1">
    <citation type="submission" date="2023-10" db="EMBL/GenBank/DDBJ databases">
        <title>Two novel species belonging to the OM43/NOR5 clade.</title>
        <authorList>
            <person name="Park M."/>
        </authorList>
    </citation>
    <scope>NUCLEOTIDE SEQUENCE [LARGE SCALE GENOMIC DNA]</scope>
    <source>
        <strain evidence="1 2">IMCC45268</strain>
    </source>
</reference>
<organism evidence="1 2">
    <name type="scientific">Congregibacter brevis</name>
    <dbReference type="NCBI Taxonomy" id="3081201"/>
    <lineage>
        <taxon>Bacteria</taxon>
        <taxon>Pseudomonadati</taxon>
        <taxon>Pseudomonadota</taxon>
        <taxon>Gammaproteobacteria</taxon>
        <taxon>Cellvibrionales</taxon>
        <taxon>Halieaceae</taxon>
        <taxon>Congregibacter</taxon>
    </lineage>
</organism>
<sequence length="72" mass="8502">MGDRNQEPVADGMDEMFEPVIGDFSEEAYEGLSTETSDKHQLAEKRRRAEQRIEELRLREELGDYDLEFDDY</sequence>
<dbReference type="RefSeq" id="WP_407327932.1">
    <property type="nucleotide sequence ID" value="NZ_CP136865.1"/>
</dbReference>
<dbReference type="EMBL" id="CP136865">
    <property type="protein sequence ID" value="WOJ97217.1"/>
    <property type="molecule type" value="Genomic_DNA"/>
</dbReference>
<accession>A0ABZ0IDU8</accession>
<evidence type="ECO:0000313" key="1">
    <source>
        <dbReference type="EMBL" id="WOJ97217.1"/>
    </source>
</evidence>
<gene>
    <name evidence="1" type="ORF">R0137_01260</name>
</gene>